<name>A0A165XA82_9AGAM</name>
<evidence type="ECO:0000313" key="4">
    <source>
        <dbReference type="Proteomes" id="UP000076798"/>
    </source>
</evidence>
<protein>
    <recommendedName>
        <fullName evidence="2">Integrase core domain-containing protein</fullName>
    </recommendedName>
</protein>
<feature type="region of interest" description="Disordered" evidence="1">
    <location>
        <begin position="440"/>
        <end position="496"/>
    </location>
</feature>
<dbReference type="PANTHER" id="PTHR46177:SF1">
    <property type="entry name" value="INTEGRASE CATALYTIC DOMAIN-CONTAINING PROTEIN"/>
    <property type="match status" value="1"/>
</dbReference>
<proteinExistence type="predicted"/>
<feature type="compositionally biased region" description="Low complexity" evidence="1">
    <location>
        <begin position="442"/>
        <end position="453"/>
    </location>
</feature>
<dbReference type="AlphaFoldDB" id="A0A165XA82"/>
<gene>
    <name evidence="3" type="ORF">SISSUDRAFT_1067287</name>
</gene>
<feature type="domain" description="Integrase core" evidence="2">
    <location>
        <begin position="141"/>
        <end position="321"/>
    </location>
</feature>
<accession>A0A165XA82</accession>
<dbReference type="Pfam" id="PF24764">
    <property type="entry name" value="rva_4"/>
    <property type="match status" value="1"/>
</dbReference>
<evidence type="ECO:0000313" key="3">
    <source>
        <dbReference type="EMBL" id="KZT31989.1"/>
    </source>
</evidence>
<keyword evidence="4" id="KW-1185">Reference proteome</keyword>
<dbReference type="OrthoDB" id="5946233at2759"/>
<reference evidence="3 4" key="1">
    <citation type="journal article" date="2016" name="Mol. Biol. Evol.">
        <title>Comparative Genomics of Early-Diverging Mushroom-Forming Fungi Provides Insights into the Origins of Lignocellulose Decay Capabilities.</title>
        <authorList>
            <person name="Nagy L.G."/>
            <person name="Riley R."/>
            <person name="Tritt A."/>
            <person name="Adam C."/>
            <person name="Daum C."/>
            <person name="Floudas D."/>
            <person name="Sun H."/>
            <person name="Yadav J.S."/>
            <person name="Pangilinan J."/>
            <person name="Larsson K.H."/>
            <person name="Matsuura K."/>
            <person name="Barry K."/>
            <person name="Labutti K."/>
            <person name="Kuo R."/>
            <person name="Ohm R.A."/>
            <person name="Bhattacharya S.S."/>
            <person name="Shirouzu T."/>
            <person name="Yoshinaga Y."/>
            <person name="Martin F.M."/>
            <person name="Grigoriev I.V."/>
            <person name="Hibbett D.S."/>
        </authorList>
    </citation>
    <scope>NUCLEOTIDE SEQUENCE [LARGE SCALE GENOMIC DNA]</scope>
    <source>
        <strain evidence="3 4">HHB10207 ss-3</strain>
    </source>
</reference>
<evidence type="ECO:0000256" key="1">
    <source>
        <dbReference type="SAM" id="MobiDB-lite"/>
    </source>
</evidence>
<dbReference type="InterPro" id="IPR058913">
    <property type="entry name" value="Integrase_dom_put"/>
</dbReference>
<feature type="compositionally biased region" description="Acidic residues" evidence="1">
    <location>
        <begin position="474"/>
        <end position="491"/>
    </location>
</feature>
<sequence>MAHNPEGNNGQKPCPPPDEMMAKVAILMRDAQMTDAQLVDAVMQDYDPDVYAMSVGSMRRYRKKYGLLKTRAQHNTVDSIRPYVAAVHERFPTQGVRQTKVVLRQEYDLHVSEKTISTHNRIYEPAAVAARRKHAYIRHAYETPAVGECWSFDQHDKWLRFRVHLHVGLDVYSGKVLWIKAWWTTSNPRIVCSWYLDVIAELGYMPLFTQSDRGTENNGIANAQNLLRHQLMPGLGESLQHRWRGKNRNIKPEILWRILRRGWSKGFETILEQGFTRELYDTSLMWNCSLFHFLFIPWLQSELDKFKRRVNYTKRRADKNVATPRDEPEFIFRRPRDYGSEDWHVDIAPEELHGVRGRYAPPQHPVFDVVEPEFGAVLDECYQQLGRLEMNRRTCWDVYAAMKRAVQLKMPGRRATWEPLLEERLTLWRKRVDDDAIPVLEPSSYISDSSSRPPSDEYQPGGSRQEPSRSSGADSEDELSSADFSGPEDVDSLAGWDARELAEIDEFLVDEDDEWLPPQHDDDLSD</sequence>
<dbReference type="PANTHER" id="PTHR46177">
    <property type="entry name" value="INTEGRASE CATALYTIC DOMAIN-CONTAINING PROTEIN"/>
    <property type="match status" value="1"/>
</dbReference>
<dbReference type="STRING" id="1314776.A0A165XA82"/>
<evidence type="ECO:0000259" key="2">
    <source>
        <dbReference type="Pfam" id="PF24764"/>
    </source>
</evidence>
<dbReference type="EMBL" id="KV428411">
    <property type="protein sequence ID" value="KZT31989.1"/>
    <property type="molecule type" value="Genomic_DNA"/>
</dbReference>
<dbReference type="Proteomes" id="UP000076798">
    <property type="component" value="Unassembled WGS sequence"/>
</dbReference>
<organism evidence="3 4">
    <name type="scientific">Sistotremastrum suecicum HHB10207 ss-3</name>
    <dbReference type="NCBI Taxonomy" id="1314776"/>
    <lineage>
        <taxon>Eukaryota</taxon>
        <taxon>Fungi</taxon>
        <taxon>Dikarya</taxon>
        <taxon>Basidiomycota</taxon>
        <taxon>Agaricomycotina</taxon>
        <taxon>Agaricomycetes</taxon>
        <taxon>Sistotremastrales</taxon>
        <taxon>Sistotremastraceae</taxon>
        <taxon>Sistotremastrum</taxon>
    </lineage>
</organism>